<feature type="compositionally biased region" description="Basic and acidic residues" evidence="8">
    <location>
        <begin position="58"/>
        <end position="77"/>
    </location>
</feature>
<feature type="compositionally biased region" description="Polar residues" evidence="8">
    <location>
        <begin position="192"/>
        <end position="201"/>
    </location>
</feature>
<feature type="compositionally biased region" description="Basic and acidic residues" evidence="8">
    <location>
        <begin position="224"/>
        <end position="247"/>
    </location>
</feature>
<dbReference type="PANTHER" id="PTHR33228:SF77">
    <property type="entry name" value="PROTEIN GLUTAMINE DUMPER 2"/>
    <property type="match status" value="1"/>
</dbReference>
<proteinExistence type="inferred from homology"/>
<keyword evidence="7 9" id="KW-0472">Membrane</keyword>
<feature type="region of interest" description="Disordered" evidence="8">
    <location>
        <begin position="1"/>
        <end position="82"/>
    </location>
</feature>
<gene>
    <name evidence="10" type="ORF">BAE44_0007364</name>
</gene>
<feature type="transmembrane region" description="Helical" evidence="9">
    <location>
        <begin position="116"/>
        <end position="136"/>
    </location>
</feature>
<evidence type="ECO:0000313" key="10">
    <source>
        <dbReference type="EMBL" id="OEL31617.1"/>
    </source>
</evidence>
<feature type="compositionally biased region" description="Basic and acidic residues" evidence="8">
    <location>
        <begin position="202"/>
        <end position="216"/>
    </location>
</feature>
<evidence type="ECO:0000256" key="6">
    <source>
        <dbReference type="ARBA" id="ARBA00022989"/>
    </source>
</evidence>
<organism evidence="10 11">
    <name type="scientific">Dichanthelium oligosanthes</name>
    <dbReference type="NCBI Taxonomy" id="888268"/>
    <lineage>
        <taxon>Eukaryota</taxon>
        <taxon>Viridiplantae</taxon>
        <taxon>Streptophyta</taxon>
        <taxon>Embryophyta</taxon>
        <taxon>Tracheophyta</taxon>
        <taxon>Spermatophyta</taxon>
        <taxon>Magnoliopsida</taxon>
        <taxon>Liliopsida</taxon>
        <taxon>Poales</taxon>
        <taxon>Poaceae</taxon>
        <taxon>PACMAD clade</taxon>
        <taxon>Panicoideae</taxon>
        <taxon>Panicodae</taxon>
        <taxon>Paniceae</taxon>
        <taxon>Dichantheliinae</taxon>
        <taxon>Dichanthelium</taxon>
    </lineage>
</organism>
<evidence type="ECO:0008006" key="12">
    <source>
        <dbReference type="Google" id="ProtNLM"/>
    </source>
</evidence>
<keyword evidence="3" id="KW-0813">Transport</keyword>
<dbReference type="GO" id="GO:0006865">
    <property type="term" value="P:amino acid transport"/>
    <property type="evidence" value="ECO:0007669"/>
    <property type="project" value="UniProtKB-KW"/>
</dbReference>
<dbReference type="GO" id="GO:0080143">
    <property type="term" value="P:regulation of amino acid export"/>
    <property type="evidence" value="ECO:0007669"/>
    <property type="project" value="InterPro"/>
</dbReference>
<sequence>MRMATYRRTAAQRRTARRRMLVQRRTSSRRRMARGGGRRHAAWSLTHHYSKAKQSKSSQEHRARSPEDRRSVKEQKKTMRPGAGFNATAAAAAKAVVAPAVAGSAAHSAWHSPVPYLFGGLAAMLGLIAFALLILACSYWKLSGYLEGGDEDGSGADGSKPAASDLPPPIWEEKILVIMAGDVKPTYLATPMSSRASSFGDRSNKCDDDEAEKKVQEVAMASIKDAEQNGEHSESRRERDEDHIPEV</sequence>
<keyword evidence="4 9" id="KW-0812">Transmembrane</keyword>
<dbReference type="Proteomes" id="UP000095767">
    <property type="component" value="Unassembled WGS sequence"/>
</dbReference>
<dbReference type="PANTHER" id="PTHR33228">
    <property type="entry name" value="PROTEIN GLUTAMINE DUMPER 4-RELATED"/>
    <property type="match status" value="1"/>
</dbReference>
<evidence type="ECO:0000256" key="5">
    <source>
        <dbReference type="ARBA" id="ARBA00022970"/>
    </source>
</evidence>
<dbReference type="STRING" id="888268.A0A1E5W2L5"/>
<dbReference type="GO" id="GO:0016020">
    <property type="term" value="C:membrane"/>
    <property type="evidence" value="ECO:0007669"/>
    <property type="project" value="UniProtKB-SubCell"/>
</dbReference>
<accession>A0A1E5W2L5</accession>
<protein>
    <recommendedName>
        <fullName evidence="12">Protein GLUTAMINE DUMPER 3</fullName>
    </recommendedName>
</protein>
<dbReference type="OrthoDB" id="1930784at2759"/>
<dbReference type="EMBL" id="LWDX02023023">
    <property type="protein sequence ID" value="OEL31617.1"/>
    <property type="molecule type" value="Genomic_DNA"/>
</dbReference>
<dbReference type="InterPro" id="IPR040359">
    <property type="entry name" value="GDU"/>
</dbReference>
<reference evidence="10 11" key="1">
    <citation type="submission" date="2016-09" db="EMBL/GenBank/DDBJ databases">
        <title>The draft genome of Dichanthelium oligosanthes: A C3 panicoid grass species.</title>
        <authorList>
            <person name="Studer A.J."/>
            <person name="Schnable J.C."/>
            <person name="Brutnell T.P."/>
        </authorList>
    </citation>
    <scope>NUCLEOTIDE SEQUENCE [LARGE SCALE GENOMIC DNA]</scope>
    <source>
        <strain evidence="11">cv. Kellogg 1175</strain>
        <tissue evidence="10">Leaf</tissue>
    </source>
</reference>
<evidence type="ECO:0000256" key="9">
    <source>
        <dbReference type="SAM" id="Phobius"/>
    </source>
</evidence>
<keyword evidence="6 9" id="KW-1133">Transmembrane helix</keyword>
<evidence type="ECO:0000313" key="11">
    <source>
        <dbReference type="Proteomes" id="UP000095767"/>
    </source>
</evidence>
<evidence type="ECO:0000256" key="1">
    <source>
        <dbReference type="ARBA" id="ARBA00004167"/>
    </source>
</evidence>
<feature type="compositionally biased region" description="Basic residues" evidence="8">
    <location>
        <begin position="10"/>
        <end position="41"/>
    </location>
</feature>
<comment type="caution">
    <text evidence="10">The sequence shown here is derived from an EMBL/GenBank/DDBJ whole genome shotgun (WGS) entry which is preliminary data.</text>
</comment>
<comment type="subcellular location">
    <subcellularLocation>
        <location evidence="1">Membrane</location>
        <topology evidence="1">Single-pass membrane protein</topology>
    </subcellularLocation>
</comment>
<evidence type="ECO:0000256" key="7">
    <source>
        <dbReference type="ARBA" id="ARBA00023136"/>
    </source>
</evidence>
<keyword evidence="11" id="KW-1185">Reference proteome</keyword>
<evidence type="ECO:0000256" key="4">
    <source>
        <dbReference type="ARBA" id="ARBA00022692"/>
    </source>
</evidence>
<comment type="similarity">
    <text evidence="2">Belongs to the GLUTAMINE DUMPER 1 (TC 9.B.60) family.</text>
</comment>
<evidence type="ECO:0000256" key="2">
    <source>
        <dbReference type="ARBA" id="ARBA00009977"/>
    </source>
</evidence>
<evidence type="ECO:0000256" key="8">
    <source>
        <dbReference type="SAM" id="MobiDB-lite"/>
    </source>
</evidence>
<evidence type="ECO:0000256" key="3">
    <source>
        <dbReference type="ARBA" id="ARBA00022448"/>
    </source>
</evidence>
<dbReference type="AlphaFoldDB" id="A0A1E5W2L5"/>
<keyword evidence="5" id="KW-0029">Amino-acid transport</keyword>
<feature type="region of interest" description="Disordered" evidence="8">
    <location>
        <begin position="192"/>
        <end position="247"/>
    </location>
</feature>
<name>A0A1E5W2L5_9POAL</name>